<feature type="transmembrane region" description="Helical" evidence="1">
    <location>
        <begin position="34"/>
        <end position="52"/>
    </location>
</feature>
<keyword evidence="1" id="KW-0812">Transmembrane</keyword>
<dbReference type="RefSeq" id="WP_261296933.1">
    <property type="nucleotide sequence ID" value="NZ_JAMTCD010000001.1"/>
</dbReference>
<comment type="caution">
    <text evidence="2">The sequence shown here is derived from an EMBL/GenBank/DDBJ whole genome shotgun (WGS) entry which is preliminary data.</text>
</comment>
<keyword evidence="1" id="KW-1133">Transmembrane helix</keyword>
<accession>A0A9X2WJI3</accession>
<organism evidence="2 3">
    <name type="scientific">Shewanella holmiensis</name>
    <dbReference type="NCBI Taxonomy" id="2952222"/>
    <lineage>
        <taxon>Bacteria</taxon>
        <taxon>Pseudomonadati</taxon>
        <taxon>Pseudomonadota</taxon>
        <taxon>Gammaproteobacteria</taxon>
        <taxon>Alteromonadales</taxon>
        <taxon>Shewanellaceae</taxon>
        <taxon>Shewanella</taxon>
    </lineage>
</organism>
<evidence type="ECO:0000313" key="2">
    <source>
        <dbReference type="EMBL" id="MCT7940498.1"/>
    </source>
</evidence>
<evidence type="ECO:0000256" key="1">
    <source>
        <dbReference type="SAM" id="Phobius"/>
    </source>
</evidence>
<dbReference type="EMBL" id="JAMTCD010000001">
    <property type="protein sequence ID" value="MCT7940498.1"/>
    <property type="molecule type" value="Genomic_DNA"/>
</dbReference>
<sequence length="82" mass="9508">MLIIQSSLLLLLPIVSLMALMILIWSLVKKRHPLFYKTCVFFVVSVILQIVFRQTEFWQVDRCLDNGGSYNYSSAKCEHTPT</sequence>
<name>A0A9X2WJI3_9GAMM</name>
<evidence type="ECO:0000313" key="3">
    <source>
        <dbReference type="Proteomes" id="UP001155546"/>
    </source>
</evidence>
<reference evidence="2" key="1">
    <citation type="journal article" date="2023" name="Int. J. Syst. Evol. Microbiol.">
        <title>&lt;i&gt;Shewanella septentrionalis&lt;/i&gt; sp. nov. and &lt;i&gt;Shewanella holmiensis&lt;/i&gt; sp. nov., isolated from Baltic Sea water and sediments.</title>
        <authorList>
            <person name="Martin-Rodriguez A.J."/>
            <person name="Thorell K."/>
            <person name="Joffre E."/>
            <person name="Jensie-Markopoulos S."/>
            <person name="Moore E.R.B."/>
            <person name="Sjoling A."/>
        </authorList>
    </citation>
    <scope>NUCLEOTIDE SEQUENCE</scope>
    <source>
        <strain evidence="2">SP1S2-7</strain>
    </source>
</reference>
<protein>
    <submittedName>
        <fullName evidence="2">Uncharacterized protein</fullName>
    </submittedName>
</protein>
<dbReference type="Proteomes" id="UP001155546">
    <property type="component" value="Unassembled WGS sequence"/>
</dbReference>
<gene>
    <name evidence="2" type="ORF">NE535_01595</name>
</gene>
<dbReference type="AlphaFoldDB" id="A0A9X2WJI3"/>
<keyword evidence="1" id="KW-0472">Membrane</keyword>
<keyword evidence="3" id="KW-1185">Reference proteome</keyword>
<feature type="transmembrane region" description="Helical" evidence="1">
    <location>
        <begin position="7"/>
        <end position="28"/>
    </location>
</feature>
<proteinExistence type="predicted"/>